<evidence type="ECO:0000256" key="1">
    <source>
        <dbReference type="SAM" id="SignalP"/>
    </source>
</evidence>
<reference evidence="2 3" key="1">
    <citation type="submission" date="2020-04" db="EMBL/GenBank/DDBJ databases">
        <title>Genome sequencing of novel species.</title>
        <authorList>
            <person name="Heo J."/>
            <person name="Kim S.-J."/>
            <person name="Kim J.-S."/>
            <person name="Hong S.-B."/>
            <person name="Kwon S.-W."/>
        </authorList>
    </citation>
    <scope>NUCLEOTIDE SEQUENCE [LARGE SCALE GENOMIC DNA]</scope>
    <source>
        <strain evidence="2 3">F39-2</strain>
    </source>
</reference>
<proteinExistence type="predicted"/>
<name>A0A7L5E452_9SPHI</name>
<dbReference type="EMBL" id="CP051682">
    <property type="protein sequence ID" value="QJD98100.1"/>
    <property type="molecule type" value="Genomic_DNA"/>
</dbReference>
<evidence type="ECO:0000313" key="3">
    <source>
        <dbReference type="Proteomes" id="UP000503278"/>
    </source>
</evidence>
<evidence type="ECO:0000313" key="2">
    <source>
        <dbReference type="EMBL" id="QJD98100.1"/>
    </source>
</evidence>
<keyword evidence="1" id="KW-0732">Signal</keyword>
<organism evidence="2 3">
    <name type="scientific">Mucilaginibacter robiniae</name>
    <dbReference type="NCBI Taxonomy" id="2728022"/>
    <lineage>
        <taxon>Bacteria</taxon>
        <taxon>Pseudomonadati</taxon>
        <taxon>Bacteroidota</taxon>
        <taxon>Sphingobacteriia</taxon>
        <taxon>Sphingobacteriales</taxon>
        <taxon>Sphingobacteriaceae</taxon>
        <taxon>Mucilaginibacter</taxon>
    </lineage>
</organism>
<keyword evidence="3" id="KW-1185">Reference proteome</keyword>
<dbReference type="Proteomes" id="UP000503278">
    <property type="component" value="Chromosome"/>
</dbReference>
<protein>
    <submittedName>
        <fullName evidence="2">Porin family protein</fullName>
    </submittedName>
</protein>
<sequence length="193" mass="20426">MKRFTIATLVSVFSFAFAANAQIQKGNVLVGGDFADIRLGLDNSKEFNFNITPKAAWFIQDNVALGGYVNLGIETAKHSSTTVNYGVGALGRYYTGNDVAVLRHGRVFGEATVGVGGINVSNGGGHTNGLDFGFGPGFAYFVTPNIGLETLLKYNGIAGFGDAGYQNTLTLNFGLQIYLPGRGTAAKIKRDAR</sequence>
<dbReference type="RefSeq" id="WP_169610842.1">
    <property type="nucleotide sequence ID" value="NZ_CP051682.1"/>
</dbReference>
<accession>A0A7L5E452</accession>
<feature type="chain" id="PRO_5029537917" evidence="1">
    <location>
        <begin position="19"/>
        <end position="193"/>
    </location>
</feature>
<gene>
    <name evidence="2" type="ORF">HH214_20580</name>
</gene>
<feature type="signal peptide" evidence="1">
    <location>
        <begin position="1"/>
        <end position="18"/>
    </location>
</feature>
<dbReference type="AlphaFoldDB" id="A0A7L5E452"/>
<dbReference type="KEGG" id="mrob:HH214_20580"/>